<evidence type="ECO:0000313" key="3">
    <source>
        <dbReference type="EnsemblPlants" id="KQJ85650"/>
    </source>
</evidence>
<reference evidence="2 3" key="1">
    <citation type="journal article" date="2010" name="Nature">
        <title>Genome sequencing and analysis of the model grass Brachypodium distachyon.</title>
        <authorList>
            <consortium name="International Brachypodium Initiative"/>
        </authorList>
    </citation>
    <scope>NUCLEOTIDE SEQUENCE [LARGE SCALE GENOMIC DNA]</scope>
    <source>
        <strain evidence="2">Bd21</strain>
        <strain evidence="3">cv. Bd21</strain>
    </source>
</reference>
<reference evidence="3" key="3">
    <citation type="submission" date="2018-08" db="UniProtKB">
        <authorList>
            <consortium name="EnsemblPlants"/>
        </authorList>
    </citation>
    <scope>IDENTIFICATION</scope>
    <source>
        <strain evidence="3">cv. Bd21</strain>
    </source>
</reference>
<protein>
    <submittedName>
        <fullName evidence="2 3">Uncharacterized protein</fullName>
    </submittedName>
</protein>
<dbReference type="Gramene" id="KQJ85650">
    <property type="protein sequence ID" value="KQJ85650"/>
    <property type="gene ID" value="BRADI_4g00820v3"/>
</dbReference>
<feature type="compositionally biased region" description="Acidic residues" evidence="1">
    <location>
        <begin position="186"/>
        <end position="195"/>
    </location>
</feature>
<proteinExistence type="predicted"/>
<sequence length="225" mass="24773">MAGGCYGRRRLSELLQEQQEPFLFLLPLHGHGGGEAPCCSALGRAARRALRPGYGCFPCGRREKFRRLPRGGDNGGPSDDDDELGGGDGARQQLSPVSVLDVLQYDSDSDEEPTSSSSPPLSSWEDDDDDEKGSTASGSSPPPAEQREDLTPAKTVAREAMAALVELELSSGSTRRQWRRRQRLWEEDEEESEAEEASRVGESIEAMIFEEIRAEAVRDMIDFRL</sequence>
<feature type="compositionally biased region" description="Low complexity" evidence="1">
    <location>
        <begin position="114"/>
        <end position="123"/>
    </location>
</feature>
<name>I1IG53_BRADI</name>
<dbReference type="OMA" id="MIISSWE"/>
<dbReference type="AlphaFoldDB" id="I1IG53"/>
<feature type="region of interest" description="Disordered" evidence="1">
    <location>
        <begin position="66"/>
        <end position="199"/>
    </location>
</feature>
<dbReference type="HOGENOM" id="CLU_083158_1_0_1"/>
<evidence type="ECO:0000256" key="1">
    <source>
        <dbReference type="SAM" id="MobiDB-lite"/>
    </source>
</evidence>
<evidence type="ECO:0000313" key="4">
    <source>
        <dbReference type="Proteomes" id="UP000008810"/>
    </source>
</evidence>
<evidence type="ECO:0000313" key="2">
    <source>
        <dbReference type="EMBL" id="KQJ85650.1"/>
    </source>
</evidence>
<reference evidence="2" key="2">
    <citation type="submission" date="2017-06" db="EMBL/GenBank/DDBJ databases">
        <title>WGS assembly of Brachypodium distachyon.</title>
        <authorList>
            <consortium name="The International Brachypodium Initiative"/>
            <person name="Lucas S."/>
            <person name="Harmon-Smith M."/>
            <person name="Lail K."/>
            <person name="Tice H."/>
            <person name="Grimwood J."/>
            <person name="Bruce D."/>
            <person name="Barry K."/>
            <person name="Shu S."/>
            <person name="Lindquist E."/>
            <person name="Wang M."/>
            <person name="Pitluck S."/>
            <person name="Vogel J.P."/>
            <person name="Garvin D.F."/>
            <person name="Mockler T.C."/>
            <person name="Schmutz J."/>
            <person name="Rokhsar D."/>
            <person name="Bevan M.W."/>
        </authorList>
    </citation>
    <scope>NUCLEOTIDE SEQUENCE</scope>
    <source>
        <strain evidence="2">Bd21</strain>
    </source>
</reference>
<organism evidence="2">
    <name type="scientific">Brachypodium distachyon</name>
    <name type="common">Purple false brome</name>
    <name type="synonym">Trachynia distachya</name>
    <dbReference type="NCBI Taxonomy" id="15368"/>
    <lineage>
        <taxon>Eukaryota</taxon>
        <taxon>Viridiplantae</taxon>
        <taxon>Streptophyta</taxon>
        <taxon>Embryophyta</taxon>
        <taxon>Tracheophyta</taxon>
        <taxon>Spermatophyta</taxon>
        <taxon>Magnoliopsida</taxon>
        <taxon>Liliopsida</taxon>
        <taxon>Poales</taxon>
        <taxon>Poaceae</taxon>
        <taxon>BOP clade</taxon>
        <taxon>Pooideae</taxon>
        <taxon>Stipodae</taxon>
        <taxon>Brachypodieae</taxon>
        <taxon>Brachypodium</taxon>
    </lineage>
</organism>
<dbReference type="KEGG" id="bdi:106866769"/>
<dbReference type="EMBL" id="CM000883">
    <property type="protein sequence ID" value="KQJ85650.1"/>
    <property type="molecule type" value="Genomic_DNA"/>
</dbReference>
<dbReference type="GeneID" id="106866769"/>
<dbReference type="EnsemblPlants" id="KQJ85650">
    <property type="protein sequence ID" value="KQJ85650"/>
    <property type="gene ID" value="BRADI_4g00820v3"/>
</dbReference>
<dbReference type="eggNOG" id="ENOG502R48Q">
    <property type="taxonomic scope" value="Eukaryota"/>
</dbReference>
<dbReference type="Proteomes" id="UP000008810">
    <property type="component" value="Chromosome 4"/>
</dbReference>
<keyword evidence="4" id="KW-1185">Reference proteome</keyword>
<dbReference type="RefSeq" id="XP_014758051.1">
    <property type="nucleotide sequence ID" value="XM_014902565.2"/>
</dbReference>
<accession>I1IG53</accession>
<dbReference type="PANTHER" id="PTHR36885">
    <property type="entry name" value="EXPRESSED PROTEIN"/>
    <property type="match status" value="1"/>
</dbReference>
<dbReference type="PANTHER" id="PTHR36885:SF6">
    <property type="entry name" value="DUF4378 DOMAIN-CONTAINING PROTEIN"/>
    <property type="match status" value="1"/>
</dbReference>
<gene>
    <name evidence="3" type="primary">LOC106866769</name>
    <name evidence="2" type="ORF">BRADI_4g00820v3</name>
</gene>